<proteinExistence type="predicted"/>
<name>A0A0A9DKT3_ARUDO</name>
<feature type="transmembrane region" description="Helical" evidence="1">
    <location>
        <begin position="20"/>
        <end position="40"/>
    </location>
</feature>
<keyword evidence="1" id="KW-0472">Membrane</keyword>
<evidence type="ECO:0000313" key="2">
    <source>
        <dbReference type="EMBL" id="JAD84382.1"/>
    </source>
</evidence>
<sequence length="50" mass="5765">MFGFGVGRLMLFKNRYKHRCILCICAVEISFLVLYVLSIFSPFSIVQSCN</sequence>
<keyword evidence="1" id="KW-1133">Transmembrane helix</keyword>
<accession>A0A0A9DKT3</accession>
<reference evidence="2" key="2">
    <citation type="journal article" date="2015" name="Data Brief">
        <title>Shoot transcriptome of the giant reed, Arundo donax.</title>
        <authorList>
            <person name="Barrero R.A."/>
            <person name="Guerrero F.D."/>
            <person name="Moolhuijzen P."/>
            <person name="Goolsby J.A."/>
            <person name="Tidwell J."/>
            <person name="Bellgard S.E."/>
            <person name="Bellgard M.I."/>
        </authorList>
    </citation>
    <scope>NUCLEOTIDE SEQUENCE</scope>
    <source>
        <tissue evidence="2">Shoot tissue taken approximately 20 cm above the soil surface</tissue>
    </source>
</reference>
<keyword evidence="1" id="KW-0812">Transmembrane</keyword>
<reference evidence="2" key="1">
    <citation type="submission" date="2014-09" db="EMBL/GenBank/DDBJ databases">
        <authorList>
            <person name="Magalhaes I.L.F."/>
            <person name="Oliveira U."/>
            <person name="Santos F.R."/>
            <person name="Vidigal T.H.D.A."/>
            <person name="Brescovit A.D."/>
            <person name="Santos A.J."/>
        </authorList>
    </citation>
    <scope>NUCLEOTIDE SEQUENCE</scope>
    <source>
        <tissue evidence="2">Shoot tissue taken approximately 20 cm above the soil surface</tissue>
    </source>
</reference>
<protein>
    <submittedName>
        <fullName evidence="2">Uncharacterized protein</fullName>
    </submittedName>
</protein>
<dbReference type="AlphaFoldDB" id="A0A0A9DKT3"/>
<dbReference type="EMBL" id="GBRH01213513">
    <property type="protein sequence ID" value="JAD84382.1"/>
    <property type="molecule type" value="Transcribed_RNA"/>
</dbReference>
<organism evidence="2">
    <name type="scientific">Arundo donax</name>
    <name type="common">Giant reed</name>
    <name type="synonym">Donax arundinaceus</name>
    <dbReference type="NCBI Taxonomy" id="35708"/>
    <lineage>
        <taxon>Eukaryota</taxon>
        <taxon>Viridiplantae</taxon>
        <taxon>Streptophyta</taxon>
        <taxon>Embryophyta</taxon>
        <taxon>Tracheophyta</taxon>
        <taxon>Spermatophyta</taxon>
        <taxon>Magnoliopsida</taxon>
        <taxon>Liliopsida</taxon>
        <taxon>Poales</taxon>
        <taxon>Poaceae</taxon>
        <taxon>PACMAD clade</taxon>
        <taxon>Arundinoideae</taxon>
        <taxon>Arundineae</taxon>
        <taxon>Arundo</taxon>
    </lineage>
</organism>
<evidence type="ECO:0000256" key="1">
    <source>
        <dbReference type="SAM" id="Phobius"/>
    </source>
</evidence>